<keyword evidence="3" id="KW-0238">DNA-binding</keyword>
<keyword evidence="4" id="KW-0804">Transcription</keyword>
<dbReference type="HOGENOM" id="CLU_148593_0_0_9"/>
<organism evidence="5 6">
    <name type="scientific">Faecalitalea cylindroides ATCC 27803</name>
    <dbReference type="NCBI Taxonomy" id="649755"/>
    <lineage>
        <taxon>Bacteria</taxon>
        <taxon>Bacillati</taxon>
        <taxon>Bacillota</taxon>
        <taxon>Erysipelotrichia</taxon>
        <taxon>Erysipelotrichales</taxon>
        <taxon>Erysipelotrichaceae</taxon>
        <taxon>Faecalitalea</taxon>
    </lineage>
</organism>
<evidence type="ECO:0000256" key="4">
    <source>
        <dbReference type="ARBA" id="ARBA00023163"/>
    </source>
</evidence>
<dbReference type="InterPro" id="IPR005650">
    <property type="entry name" value="BlaI_family"/>
</dbReference>
<comment type="similarity">
    <text evidence="1">Belongs to the BlaI transcriptional regulatory family.</text>
</comment>
<dbReference type="RefSeq" id="WP_022356328.1">
    <property type="nucleotide sequence ID" value="NZ_KI270989.1"/>
</dbReference>
<evidence type="ECO:0000256" key="2">
    <source>
        <dbReference type="ARBA" id="ARBA00023015"/>
    </source>
</evidence>
<sequence>MVEFQLTKREQDIMELFWKSEKPLSSNDIKVLSNDLSIHTIQQVLRRLNNNGFIKVEGVGFTKNSITRKYIPCVSQAKYLKQFIAKNTEYELATAFIKENTDPKVLDELENLILQSREKLK</sequence>
<evidence type="ECO:0000256" key="1">
    <source>
        <dbReference type="ARBA" id="ARBA00011046"/>
    </source>
</evidence>
<dbReference type="Proteomes" id="UP000016658">
    <property type="component" value="Unassembled WGS sequence"/>
</dbReference>
<accession>U2PDG2</accession>
<evidence type="ECO:0000313" key="6">
    <source>
        <dbReference type="Proteomes" id="UP000016658"/>
    </source>
</evidence>
<keyword evidence="2" id="KW-0805">Transcription regulation</keyword>
<dbReference type="GO" id="GO:0045892">
    <property type="term" value="P:negative regulation of DNA-templated transcription"/>
    <property type="evidence" value="ECO:0007669"/>
    <property type="project" value="InterPro"/>
</dbReference>
<dbReference type="Pfam" id="PF03965">
    <property type="entry name" value="Penicillinase_R"/>
    <property type="match status" value="1"/>
</dbReference>
<gene>
    <name evidence="5" type="ORF">HMPREF0367_01702</name>
</gene>
<dbReference type="EMBL" id="AWVI01000092">
    <property type="protein sequence ID" value="ERK42171.1"/>
    <property type="molecule type" value="Genomic_DNA"/>
</dbReference>
<dbReference type="GO" id="GO:0003677">
    <property type="term" value="F:DNA binding"/>
    <property type="evidence" value="ECO:0007669"/>
    <property type="project" value="UniProtKB-KW"/>
</dbReference>
<dbReference type="OrthoDB" id="2003001at2"/>
<evidence type="ECO:0000313" key="5">
    <source>
        <dbReference type="EMBL" id="ERK42171.1"/>
    </source>
</evidence>
<dbReference type="Gene3D" id="1.10.10.10">
    <property type="entry name" value="Winged helix-like DNA-binding domain superfamily/Winged helix DNA-binding domain"/>
    <property type="match status" value="1"/>
</dbReference>
<comment type="caution">
    <text evidence="5">The sequence shown here is derived from an EMBL/GenBank/DDBJ whole genome shotgun (WGS) entry which is preliminary data.</text>
</comment>
<evidence type="ECO:0000256" key="3">
    <source>
        <dbReference type="ARBA" id="ARBA00023125"/>
    </source>
</evidence>
<dbReference type="InterPro" id="IPR036388">
    <property type="entry name" value="WH-like_DNA-bd_sf"/>
</dbReference>
<dbReference type="InterPro" id="IPR036390">
    <property type="entry name" value="WH_DNA-bd_sf"/>
</dbReference>
<dbReference type="AlphaFoldDB" id="U2PDG2"/>
<proteinExistence type="inferred from homology"/>
<name>U2PDG2_9FIRM</name>
<dbReference type="SUPFAM" id="SSF46785">
    <property type="entry name" value="Winged helix' DNA-binding domain"/>
    <property type="match status" value="1"/>
</dbReference>
<reference evidence="5 6" key="1">
    <citation type="submission" date="2013-06" db="EMBL/GenBank/DDBJ databases">
        <authorList>
            <person name="Weinstock G."/>
            <person name="Sodergren E."/>
            <person name="Lobos E.A."/>
            <person name="Fulton L."/>
            <person name="Fulton R."/>
            <person name="Courtney L."/>
            <person name="Fronick C."/>
            <person name="O'Laughlin M."/>
            <person name="Godfrey J."/>
            <person name="Wilson R.M."/>
            <person name="Miner T."/>
            <person name="Farmer C."/>
            <person name="Delehaunty K."/>
            <person name="Cordes M."/>
            <person name="Minx P."/>
            <person name="Tomlinson C."/>
            <person name="Chen J."/>
            <person name="Wollam A."/>
            <person name="Pepin K.H."/>
            <person name="Bhonagiri V."/>
            <person name="Zhang X."/>
            <person name="Warren W."/>
            <person name="Mitreva M."/>
            <person name="Mardis E.R."/>
            <person name="Wilson R.K."/>
        </authorList>
    </citation>
    <scope>NUCLEOTIDE SEQUENCE [LARGE SCALE GENOMIC DNA]</scope>
    <source>
        <strain evidence="5 6">ATCC 27803</strain>
    </source>
</reference>
<protein>
    <submittedName>
        <fullName evidence="5">Transcriptional regulator, BlaI/MecI/CopY family</fullName>
    </submittedName>
</protein>